<dbReference type="InParanoid" id="I7M6F5"/>
<protein>
    <submittedName>
        <fullName evidence="2">Uncharacterized protein</fullName>
    </submittedName>
</protein>
<keyword evidence="3" id="KW-1185">Reference proteome</keyword>
<sequence length="564" mass="65861">MHQNQQKIMQQGGLHIPQNSSIPQGHQINHPPLPLGIPPHPHHLHHPPPPGIMPMQMPPPPHQGMIQGHPHMPPPPHHLQHMQFMGQNGQFQQQQQQLNVQGKQMLPSLPNMQMMPPLQNQNQQPGPQIIQQQQQQQPPMFNPQYMNQFQPLNNQQGQNMHQIGPNIPPQMQNNMNQMNQQYNIRQPSPNNQNQIPVFPNQIQPQIHGQQYQDFSQQQQILQNPQQLNNAYTNNLVFNPSQQQLQQQHEMHIQKLQKEEPTKKRSRWGDQVQMINNLTPQQLNQQHFIMPGTTQSGGNLNQRRVVLNSKNPELLSGSIMVELVKQNNRKITEESGRFKKYQPIDPSSLPDYIYVENKDQSSLKSKLNQLLDYADDIRDQEIKNMEKKKKERERELELKKMEEQGLDTSHLRNPEKKASNKRNIDKEVEELYCVQKGDMMSEMGIRSDGRVAGPQVQGLGLGGPQSLDNVIKKFKNVFYYLLFKIGIQCFQNFKKQELPCNCRRKITIQGQRIRFMLQMQSSWSYCKGMQIWNELMLLIELAHRFNKQINKFKKNKNKFSINQLL</sequence>
<reference evidence="3" key="1">
    <citation type="journal article" date="2006" name="PLoS Biol.">
        <title>Macronuclear genome sequence of the ciliate Tetrahymena thermophila, a model eukaryote.</title>
        <authorList>
            <person name="Eisen J.A."/>
            <person name="Coyne R.S."/>
            <person name="Wu M."/>
            <person name="Wu D."/>
            <person name="Thiagarajan M."/>
            <person name="Wortman J.R."/>
            <person name="Badger J.H."/>
            <person name="Ren Q."/>
            <person name="Amedeo P."/>
            <person name="Jones K.M."/>
            <person name="Tallon L.J."/>
            <person name="Delcher A.L."/>
            <person name="Salzberg S.L."/>
            <person name="Silva J.C."/>
            <person name="Haas B.J."/>
            <person name="Majoros W.H."/>
            <person name="Farzad M."/>
            <person name="Carlton J.M."/>
            <person name="Smith R.K. Jr."/>
            <person name="Garg J."/>
            <person name="Pearlman R.E."/>
            <person name="Karrer K.M."/>
            <person name="Sun L."/>
            <person name="Manning G."/>
            <person name="Elde N.C."/>
            <person name="Turkewitz A.P."/>
            <person name="Asai D.J."/>
            <person name="Wilkes D.E."/>
            <person name="Wang Y."/>
            <person name="Cai H."/>
            <person name="Collins K."/>
            <person name="Stewart B.A."/>
            <person name="Lee S.R."/>
            <person name="Wilamowska K."/>
            <person name="Weinberg Z."/>
            <person name="Ruzzo W.L."/>
            <person name="Wloga D."/>
            <person name="Gaertig J."/>
            <person name="Frankel J."/>
            <person name="Tsao C.-C."/>
            <person name="Gorovsky M.A."/>
            <person name="Keeling P.J."/>
            <person name="Waller R.F."/>
            <person name="Patron N.J."/>
            <person name="Cherry J.M."/>
            <person name="Stover N.A."/>
            <person name="Krieger C.J."/>
            <person name="del Toro C."/>
            <person name="Ryder H.F."/>
            <person name="Williamson S.C."/>
            <person name="Barbeau R.A."/>
            <person name="Hamilton E.P."/>
            <person name="Orias E."/>
        </authorList>
    </citation>
    <scope>NUCLEOTIDE SEQUENCE [LARGE SCALE GENOMIC DNA]</scope>
    <source>
        <strain evidence="3">SB210</strain>
    </source>
</reference>
<dbReference type="GeneID" id="7827392"/>
<dbReference type="AlphaFoldDB" id="I7M6F5"/>
<dbReference type="RefSeq" id="XP_001032774.2">
    <property type="nucleotide sequence ID" value="XM_001032774.2"/>
</dbReference>
<dbReference type="Proteomes" id="UP000009168">
    <property type="component" value="Unassembled WGS sequence"/>
</dbReference>
<accession>I7M6F5</accession>
<feature type="region of interest" description="Disordered" evidence="1">
    <location>
        <begin position="400"/>
        <end position="420"/>
    </location>
</feature>
<dbReference type="KEGG" id="tet:TTHERM_00530690"/>
<dbReference type="EMBL" id="GG662522">
    <property type="protein sequence ID" value="EAR85111.2"/>
    <property type="molecule type" value="Genomic_DNA"/>
</dbReference>
<proteinExistence type="predicted"/>
<evidence type="ECO:0000256" key="1">
    <source>
        <dbReference type="SAM" id="MobiDB-lite"/>
    </source>
</evidence>
<name>I7M6F5_TETTS</name>
<organism evidence="2 3">
    <name type="scientific">Tetrahymena thermophila (strain SB210)</name>
    <dbReference type="NCBI Taxonomy" id="312017"/>
    <lineage>
        <taxon>Eukaryota</taxon>
        <taxon>Sar</taxon>
        <taxon>Alveolata</taxon>
        <taxon>Ciliophora</taxon>
        <taxon>Intramacronucleata</taxon>
        <taxon>Oligohymenophorea</taxon>
        <taxon>Hymenostomatida</taxon>
        <taxon>Tetrahymenina</taxon>
        <taxon>Tetrahymenidae</taxon>
        <taxon>Tetrahymena</taxon>
    </lineage>
</organism>
<evidence type="ECO:0000313" key="3">
    <source>
        <dbReference type="Proteomes" id="UP000009168"/>
    </source>
</evidence>
<evidence type="ECO:0000313" key="2">
    <source>
        <dbReference type="EMBL" id="EAR85111.2"/>
    </source>
</evidence>
<gene>
    <name evidence="2" type="ORF">TTHERM_00530690</name>
</gene>